<keyword evidence="1" id="KW-0472">Membrane</keyword>
<proteinExistence type="predicted"/>
<name>A0ABV0MMB6_9TELE</name>
<evidence type="ECO:0000313" key="3">
    <source>
        <dbReference type="Proteomes" id="UP001476798"/>
    </source>
</evidence>
<accession>A0ABV0MMB6</accession>
<protein>
    <submittedName>
        <fullName evidence="2">Uncharacterized protein</fullName>
    </submittedName>
</protein>
<evidence type="ECO:0000256" key="1">
    <source>
        <dbReference type="SAM" id="Phobius"/>
    </source>
</evidence>
<feature type="transmembrane region" description="Helical" evidence="1">
    <location>
        <begin position="6"/>
        <end position="25"/>
    </location>
</feature>
<organism evidence="2 3">
    <name type="scientific">Goodea atripinnis</name>
    <dbReference type="NCBI Taxonomy" id="208336"/>
    <lineage>
        <taxon>Eukaryota</taxon>
        <taxon>Metazoa</taxon>
        <taxon>Chordata</taxon>
        <taxon>Craniata</taxon>
        <taxon>Vertebrata</taxon>
        <taxon>Euteleostomi</taxon>
        <taxon>Actinopterygii</taxon>
        <taxon>Neopterygii</taxon>
        <taxon>Teleostei</taxon>
        <taxon>Neoteleostei</taxon>
        <taxon>Acanthomorphata</taxon>
        <taxon>Ovalentaria</taxon>
        <taxon>Atherinomorphae</taxon>
        <taxon>Cyprinodontiformes</taxon>
        <taxon>Goodeidae</taxon>
        <taxon>Goodea</taxon>
    </lineage>
</organism>
<dbReference type="Proteomes" id="UP001476798">
    <property type="component" value="Unassembled WGS sequence"/>
</dbReference>
<gene>
    <name evidence="2" type="ORF">GOODEAATRI_024504</name>
</gene>
<evidence type="ECO:0000313" key="2">
    <source>
        <dbReference type="EMBL" id="MEQ2159583.1"/>
    </source>
</evidence>
<keyword evidence="1" id="KW-0812">Transmembrane</keyword>
<keyword evidence="1" id="KW-1133">Transmembrane helix</keyword>
<comment type="caution">
    <text evidence="2">The sequence shown here is derived from an EMBL/GenBank/DDBJ whole genome shotgun (WGS) entry which is preliminary data.</text>
</comment>
<sequence>MDTDGVGLFSALCLLYLVPVLYGNFNRIPDLHCTPGDKWGIQYILDIGTQRQVNKLNMFVMRFLPLLFNQELTGKSDTSCQKQYFVLNHPWFLHFFSRLPNFL</sequence>
<keyword evidence="3" id="KW-1185">Reference proteome</keyword>
<reference evidence="2 3" key="1">
    <citation type="submission" date="2021-06" db="EMBL/GenBank/DDBJ databases">
        <authorList>
            <person name="Palmer J.M."/>
        </authorList>
    </citation>
    <scope>NUCLEOTIDE SEQUENCE [LARGE SCALE GENOMIC DNA]</scope>
    <source>
        <strain evidence="2 3">GA_2019</strain>
        <tissue evidence="2">Muscle</tissue>
    </source>
</reference>
<dbReference type="EMBL" id="JAHRIO010002750">
    <property type="protein sequence ID" value="MEQ2159583.1"/>
    <property type="molecule type" value="Genomic_DNA"/>
</dbReference>